<accession>A0A3D8IQB9</accession>
<evidence type="ECO:0008006" key="4">
    <source>
        <dbReference type="Google" id="ProtNLM"/>
    </source>
</evidence>
<dbReference type="Proteomes" id="UP000256379">
    <property type="component" value="Unassembled WGS sequence"/>
</dbReference>
<proteinExistence type="predicted"/>
<keyword evidence="3" id="KW-1185">Reference proteome</keyword>
<evidence type="ECO:0000313" key="3">
    <source>
        <dbReference type="Proteomes" id="UP000256379"/>
    </source>
</evidence>
<dbReference type="EMBL" id="NXLQ01000001">
    <property type="protein sequence ID" value="RDU67478.1"/>
    <property type="molecule type" value="Genomic_DNA"/>
</dbReference>
<keyword evidence="1" id="KW-0472">Membrane</keyword>
<dbReference type="OrthoDB" id="5329040at2"/>
<dbReference type="AlphaFoldDB" id="A0A3D8IQB9"/>
<protein>
    <recommendedName>
        <fullName evidence="4">Sialidase domain-containing protein</fullName>
    </recommendedName>
</protein>
<comment type="caution">
    <text evidence="2">The sequence shown here is derived from an EMBL/GenBank/DDBJ whole genome shotgun (WGS) entry which is preliminary data.</text>
</comment>
<feature type="transmembrane region" description="Helical" evidence="1">
    <location>
        <begin position="6"/>
        <end position="23"/>
    </location>
</feature>
<organism evidence="2 3">
    <name type="scientific">Helicobacter didelphidarum</name>
    <dbReference type="NCBI Taxonomy" id="2040648"/>
    <lineage>
        <taxon>Bacteria</taxon>
        <taxon>Pseudomonadati</taxon>
        <taxon>Campylobacterota</taxon>
        <taxon>Epsilonproteobacteria</taxon>
        <taxon>Campylobacterales</taxon>
        <taxon>Helicobacteraceae</taxon>
        <taxon>Helicobacter</taxon>
    </lineage>
</organism>
<sequence length="439" mass="51306">MKILDFLFYLFLCLIVGIALFVYDLHSDLYFPATFIDDSVSYEVYEKDILEVPFEHIQSVDITKLNESNYLISCFEGDTQKDSNLYGILFSPNKYSIQTYDNKWQNIAVNTEVWGNLRILATQDMLLSKIKQKIYSFSAPILQQDKETLYLFLNARNLAHLATSRIHIFRTNLHDVLKYLQDSHITHSSLKELQMIKEENKPPEFDFYGRVLLGSLANLNYFLSTKILEVYRDIYNENFILPLYAKFYEYINFFGIFDSNFKLQEVIKPHNNSHLYKPIIAKVPQGHISEMNKYTSTMNNSRSCLALYHNAQIHKEHSANLHFQTCEINNGIFEFQPLKISHNIENIGDLSLATFGKYVILVYTNVTHSMLQLAIWNGEDFITIQQIEKNQKSEFISPNIIVHGLHAYIVYADKQQQKVMVVTLNEQYIDNLMSSHNMR</sequence>
<gene>
    <name evidence="2" type="ORF">CQA53_00145</name>
</gene>
<keyword evidence="1" id="KW-1133">Transmembrane helix</keyword>
<keyword evidence="1" id="KW-0812">Transmembrane</keyword>
<dbReference type="RefSeq" id="WP_115542006.1">
    <property type="nucleotide sequence ID" value="NZ_NXLQ01000001.1"/>
</dbReference>
<name>A0A3D8IQB9_9HELI</name>
<reference evidence="2 3" key="1">
    <citation type="submission" date="2018-04" db="EMBL/GenBank/DDBJ databases">
        <title>Novel Campyloabacter and Helicobacter Species and Strains.</title>
        <authorList>
            <person name="Mannion A.J."/>
            <person name="Shen Z."/>
            <person name="Fox J.G."/>
        </authorList>
    </citation>
    <scope>NUCLEOTIDE SEQUENCE [LARGE SCALE GENOMIC DNA]</scope>
    <source>
        <strain evidence="2 3">MIT 17-337</strain>
    </source>
</reference>
<evidence type="ECO:0000313" key="2">
    <source>
        <dbReference type="EMBL" id="RDU67478.1"/>
    </source>
</evidence>
<evidence type="ECO:0000256" key="1">
    <source>
        <dbReference type="SAM" id="Phobius"/>
    </source>
</evidence>